<evidence type="ECO:0000259" key="7">
    <source>
        <dbReference type="PROSITE" id="PS50600"/>
    </source>
</evidence>
<feature type="region of interest" description="Disordered" evidence="6">
    <location>
        <begin position="583"/>
        <end position="678"/>
    </location>
</feature>
<keyword evidence="3 8" id="KW-0645">Protease</keyword>
<name>A0A2G7G1Y4_9EURO</name>
<feature type="domain" description="Ubiquitin-like protease family profile" evidence="7">
    <location>
        <begin position="962"/>
        <end position="1286"/>
    </location>
</feature>
<feature type="compositionally biased region" description="Polar residues" evidence="6">
    <location>
        <begin position="653"/>
        <end position="664"/>
    </location>
</feature>
<dbReference type="InterPro" id="IPR051947">
    <property type="entry name" value="Sentrin-specific_protease"/>
</dbReference>
<feature type="compositionally biased region" description="Basic and acidic residues" evidence="6">
    <location>
        <begin position="1072"/>
        <end position="1098"/>
    </location>
</feature>
<feature type="compositionally biased region" description="Low complexity" evidence="6">
    <location>
        <begin position="1164"/>
        <end position="1177"/>
    </location>
</feature>
<organism evidence="8 9">
    <name type="scientific">Aspergillus arachidicola</name>
    <dbReference type="NCBI Taxonomy" id="656916"/>
    <lineage>
        <taxon>Eukaryota</taxon>
        <taxon>Fungi</taxon>
        <taxon>Dikarya</taxon>
        <taxon>Ascomycota</taxon>
        <taxon>Pezizomycotina</taxon>
        <taxon>Eurotiomycetes</taxon>
        <taxon>Eurotiomycetidae</taxon>
        <taxon>Eurotiales</taxon>
        <taxon>Aspergillaceae</taxon>
        <taxon>Aspergillus</taxon>
        <taxon>Aspergillus subgen. Circumdati</taxon>
    </lineage>
</organism>
<sequence length="1533" mass="171453">MDNANLWTRRSNSSKLSLSTTGTDGKDGARVELPRTKRFGPDSSHGRSNPFNALSPLSGGVSSPSTNASSAFGLGSGAFASFEHDSAEGAKTKAANTAFKEHPLKSTWVIWYRPPTPKYSDYEKSTVPLASISSVESFWSIYSHLKRPSLLPTVSDYHIFKKGIRPVWEDDANKKGGKWVVRLKKGVADRYWEDLLLAMVGDQFAEAGDEVCGAVLSVRSGEDVLSVWTRIDGGRNIKIRETIKRLLGFPIDTNIVWKSHDDSIAQRSAIDQARQEKATGNNGHHHHHHHHHHHNNNNNNQHHNLGADRRRVTANDDSTGDRGKDAASLGEDKSTRSQKRLPTQNDEERLLPGSTIRSDPAAIRIIPGRAGQKYSRKNKPNIPSLKPHDTISQRARESGPVRAQGKADRSSNNQRSTGGIVTRPENGAVHDDQERPSKRRRRESQDTSGGIISILDDDIMEQIPPDTSYFAGHSTRLSPSLSQHSERTKLRDPSFKRNRVDEYRDVERGIKPPRTPKRGSIKYSQLSSDGYYEERFTEDAARERRATASKVEPESTKTAWPDRAGKYEAIESVEVHPHLSKELQEGPNLHTPSVGTDQNHPDNSRDSPDELQGGATVQPAPNTLKRDREKETTIALSEAKEHPGVVGRVASPSDIQPTLFTGSSRNHRKSDKRRKTPATPVKLAVKCFYATFVRFGPHEHRSSQAFEIGVETTESTKTTETSITFPWNSQRTSLERLNKVVQGEPPSRRVRLQFSRKGGLDNEMDMEFSTSEEQETLCNLLERLLHGKHVPRLGLYDHSDWLKDSFMKRAENLAEQKVNGAKRQDKQKPMLYRAPEVAKRVKLSDSLQDNIENTAGQIQPSDTALVECSKSSATRTPGTLNAENTRELPSIEQEAGKAPVKKLSPRSSFSNRATRSMSRRAPATTVVCDDEAEDDGSQPKAEETDKIWRKPLVYPRFGKKKAEVDAQDRERLRDNEFLNDNLIGFYMRFLEDHLERTNKDVAKRVYFFNSYFFATLTNVKGRRNINYEGVQKWTRAVDIFGFDYIVVPINENAHWYVAIVCNLPNLPGIADKSTEDRQPSENDRDNSAAPESESREIPETPEPIEELPTVKETKVNNSRNLEAAKDEATRHSLESMSLSDKEESKDGAPELPPTEWPEQEENLAFSPAKFSSPAAKAEPTQKASLGEAPRLAASPRKGSKKAKPGGKPGVAKFDIRQATIITFDSLDLSRSPTISNLRDYLYDEAKSKRGIEIDRSLIRGMRARAIPLQSNYSDCGLYLLAYIEKFVQNPDLFVGKLLRREMKTQDDWPLLRSGILRRRLRDFLDDLYDEQAELDTGKGSEKGIMADRYPISYLLGSSASTSAQNEECSGFQEPQVKVSSNSEIDLQKYPPDKRKPASNQSSPAAYDGDRALKMEKDGEHKMAPSLKDPGVEITSPNVTNKIEDKGGEVQVPDSQKEIEEISSHSAKIPKDEDGSPSNLAAMKPVDHKMRSVDNKETKKPGQTAKLPTVEVQIMPPSYLGNIKSQRSARQKPK</sequence>
<feature type="region of interest" description="Disordered" evidence="6">
    <location>
        <begin position="1071"/>
        <end position="1210"/>
    </location>
</feature>
<feature type="compositionally biased region" description="Basic and acidic residues" evidence="6">
    <location>
        <begin position="1454"/>
        <end position="1473"/>
    </location>
</feature>
<evidence type="ECO:0000256" key="1">
    <source>
        <dbReference type="ARBA" id="ARBA00005234"/>
    </source>
</evidence>
<dbReference type="STRING" id="656916.A0A2G7G1Y4"/>
<keyword evidence="5" id="KW-0378">Hydrolase</keyword>
<feature type="compositionally biased region" description="Basic and acidic residues" evidence="6">
    <location>
        <begin position="1484"/>
        <end position="1499"/>
    </location>
</feature>
<dbReference type="GO" id="GO:0005737">
    <property type="term" value="C:cytoplasm"/>
    <property type="evidence" value="ECO:0007669"/>
    <property type="project" value="InterPro"/>
</dbReference>
<dbReference type="PROSITE" id="PS50600">
    <property type="entry name" value="ULP_PROTEASE"/>
    <property type="match status" value="1"/>
</dbReference>
<dbReference type="PANTHER" id="PTHR46896:SF3">
    <property type="entry name" value="FI06413P-RELATED"/>
    <property type="match status" value="1"/>
</dbReference>
<feature type="compositionally biased region" description="Basic and acidic residues" evidence="6">
    <location>
        <begin position="386"/>
        <end position="409"/>
    </location>
</feature>
<feature type="compositionally biased region" description="Basic and acidic residues" evidence="6">
    <location>
        <begin position="1122"/>
        <end position="1148"/>
    </location>
</feature>
<feature type="region of interest" description="Disordered" evidence="6">
    <location>
        <begin position="274"/>
        <end position="450"/>
    </location>
</feature>
<evidence type="ECO:0000313" key="8">
    <source>
        <dbReference type="EMBL" id="PIG86813.1"/>
    </source>
</evidence>
<proteinExistence type="inferred from homology"/>
<dbReference type="SUPFAM" id="SSF54001">
    <property type="entry name" value="Cysteine proteinases"/>
    <property type="match status" value="1"/>
</dbReference>
<feature type="compositionally biased region" description="Basic residues" evidence="6">
    <location>
        <begin position="283"/>
        <end position="295"/>
    </location>
</feature>
<dbReference type="GO" id="GO:0016926">
    <property type="term" value="P:protein desumoylation"/>
    <property type="evidence" value="ECO:0007669"/>
    <property type="project" value="TreeGrafter"/>
</dbReference>
<dbReference type="InterPro" id="IPR023398">
    <property type="entry name" value="TIF_eIF4e-like"/>
</dbReference>
<dbReference type="GO" id="GO:0006508">
    <property type="term" value="P:proteolysis"/>
    <property type="evidence" value="ECO:0007669"/>
    <property type="project" value="UniProtKB-KW"/>
</dbReference>
<feature type="compositionally biased region" description="Polar residues" evidence="6">
    <location>
        <begin position="410"/>
        <end position="419"/>
    </location>
</feature>
<dbReference type="EMBL" id="NEXV01000221">
    <property type="protein sequence ID" value="PIG86813.1"/>
    <property type="molecule type" value="Genomic_DNA"/>
</dbReference>
<evidence type="ECO:0000256" key="5">
    <source>
        <dbReference type="ARBA" id="ARBA00022801"/>
    </source>
</evidence>
<keyword evidence="2" id="KW-0597">Phosphoprotein</keyword>
<feature type="compositionally biased region" description="Low complexity" evidence="6">
    <location>
        <begin position="54"/>
        <end position="65"/>
    </location>
</feature>
<feature type="compositionally biased region" description="Basic and acidic residues" evidence="6">
    <location>
        <begin position="599"/>
        <end position="608"/>
    </location>
</feature>
<dbReference type="PROSITE" id="PS00813">
    <property type="entry name" value="IF4E"/>
    <property type="match status" value="1"/>
</dbReference>
<comment type="caution">
    <text evidence="8">The sequence shown here is derived from an EMBL/GenBank/DDBJ whole genome shotgun (WGS) entry which is preliminary data.</text>
</comment>
<dbReference type="InterPro" id="IPR003653">
    <property type="entry name" value="Peptidase_C48_C"/>
</dbReference>
<dbReference type="Gene3D" id="3.40.395.10">
    <property type="entry name" value="Adenoviral Proteinase, Chain A"/>
    <property type="match status" value="1"/>
</dbReference>
<feature type="compositionally biased region" description="Basic and acidic residues" evidence="6">
    <location>
        <begin position="24"/>
        <end position="35"/>
    </location>
</feature>
<feature type="region of interest" description="Disordered" evidence="6">
    <location>
        <begin position="474"/>
        <end position="565"/>
    </location>
</feature>
<dbReference type="InterPro" id="IPR019770">
    <property type="entry name" value="TIF_eIF_4E_CS"/>
</dbReference>
<feature type="region of interest" description="Disordered" evidence="6">
    <location>
        <begin position="870"/>
        <end position="944"/>
    </location>
</feature>
<evidence type="ECO:0000256" key="6">
    <source>
        <dbReference type="SAM" id="MobiDB-lite"/>
    </source>
</evidence>
<dbReference type="InterPro" id="IPR038765">
    <property type="entry name" value="Papain-like_cys_pep_sf"/>
</dbReference>
<feature type="compositionally biased region" description="Polar residues" evidence="6">
    <location>
        <begin position="870"/>
        <end position="883"/>
    </location>
</feature>
<evidence type="ECO:0000256" key="3">
    <source>
        <dbReference type="ARBA" id="ARBA00022670"/>
    </source>
</evidence>
<dbReference type="GO" id="GO:0003743">
    <property type="term" value="F:translation initiation factor activity"/>
    <property type="evidence" value="ECO:0007669"/>
    <property type="project" value="InterPro"/>
</dbReference>
<keyword evidence="4" id="KW-0833">Ubl conjugation pathway</keyword>
<dbReference type="GO" id="GO:0003723">
    <property type="term" value="F:RNA binding"/>
    <property type="evidence" value="ECO:0007669"/>
    <property type="project" value="InterPro"/>
</dbReference>
<dbReference type="Pfam" id="PF01652">
    <property type="entry name" value="IF4E"/>
    <property type="match status" value="1"/>
</dbReference>
<dbReference type="FunFam" id="3.30.760.10:FF:000015">
    <property type="entry name" value="Translation initiation factor eIF4E3, putative"/>
    <property type="match status" value="1"/>
</dbReference>
<dbReference type="GO" id="GO:0070139">
    <property type="term" value="F:SUMO-specific endopeptidase activity"/>
    <property type="evidence" value="ECO:0007669"/>
    <property type="project" value="TreeGrafter"/>
</dbReference>
<feature type="compositionally biased region" description="Polar residues" evidence="6">
    <location>
        <begin position="905"/>
        <end position="916"/>
    </location>
</feature>
<feature type="compositionally biased region" description="Basic and acidic residues" evidence="6">
    <location>
        <begin position="484"/>
        <end position="510"/>
    </location>
</feature>
<feature type="compositionally biased region" description="Basic and acidic residues" evidence="6">
    <location>
        <begin position="532"/>
        <end position="555"/>
    </location>
</feature>
<feature type="compositionally biased region" description="Basic and acidic residues" evidence="6">
    <location>
        <begin position="1407"/>
        <end position="1422"/>
    </location>
</feature>
<gene>
    <name evidence="8" type="ORF">AARAC_002952</name>
</gene>
<feature type="compositionally biased region" description="Basic and acidic residues" evidence="6">
    <location>
        <begin position="624"/>
        <end position="643"/>
    </location>
</feature>
<feature type="compositionally biased region" description="Polar residues" evidence="6">
    <location>
        <begin position="1"/>
        <end position="23"/>
    </location>
</feature>
<dbReference type="PANTHER" id="PTHR46896">
    <property type="entry name" value="SENTRIN-SPECIFIC PROTEASE"/>
    <property type="match status" value="1"/>
</dbReference>
<dbReference type="Proteomes" id="UP000231358">
    <property type="component" value="Unassembled WGS sequence"/>
</dbReference>
<keyword evidence="9" id="KW-1185">Reference proteome</keyword>
<feature type="region of interest" description="Disordered" evidence="6">
    <location>
        <begin position="1365"/>
        <end position="1533"/>
    </location>
</feature>
<evidence type="ECO:0000256" key="4">
    <source>
        <dbReference type="ARBA" id="ARBA00022786"/>
    </source>
</evidence>
<evidence type="ECO:0000313" key="9">
    <source>
        <dbReference type="Proteomes" id="UP000231358"/>
    </source>
</evidence>
<dbReference type="InterPro" id="IPR001040">
    <property type="entry name" value="TIF_eIF_4E"/>
</dbReference>
<feature type="compositionally biased region" description="Basic and acidic residues" evidence="6">
    <location>
        <begin position="305"/>
        <end position="335"/>
    </location>
</feature>
<dbReference type="SUPFAM" id="SSF55418">
    <property type="entry name" value="eIF4e-like"/>
    <property type="match status" value="1"/>
</dbReference>
<dbReference type="Gene3D" id="3.30.760.10">
    <property type="entry name" value="RNA Cap, Translation Initiation Factor Eif4e"/>
    <property type="match status" value="1"/>
</dbReference>
<feature type="compositionally biased region" description="Basic residues" evidence="6">
    <location>
        <begin position="665"/>
        <end position="676"/>
    </location>
</feature>
<evidence type="ECO:0000256" key="2">
    <source>
        <dbReference type="ARBA" id="ARBA00022553"/>
    </source>
</evidence>
<dbReference type="Pfam" id="PF02902">
    <property type="entry name" value="Peptidase_C48"/>
    <property type="match status" value="2"/>
</dbReference>
<comment type="similarity">
    <text evidence="1">Belongs to the peptidase C48 family.</text>
</comment>
<reference evidence="8 9" key="1">
    <citation type="submission" date="2017-05" db="EMBL/GenBank/DDBJ databases">
        <title>Genome sequence for an aflatoxigenic pathogen of Argentinian peanut, Aspergillus arachidicola.</title>
        <authorList>
            <person name="Moore G."/>
            <person name="Beltz S.B."/>
            <person name="Mack B.M."/>
        </authorList>
    </citation>
    <scope>NUCLEOTIDE SEQUENCE [LARGE SCALE GENOMIC DNA]</scope>
    <source>
        <strain evidence="8 9">CBS 117610</strain>
    </source>
</reference>
<protein>
    <submittedName>
        <fullName evidence="8">Ulp1 protease family protein</fullName>
    </submittedName>
</protein>
<feature type="region of interest" description="Disordered" evidence="6">
    <location>
        <begin position="1"/>
        <end position="66"/>
    </location>
</feature>
<accession>A0A2G7G1Y4</accession>
<dbReference type="GO" id="GO:0005634">
    <property type="term" value="C:nucleus"/>
    <property type="evidence" value="ECO:0007669"/>
    <property type="project" value="TreeGrafter"/>
</dbReference>